<dbReference type="InterPro" id="IPR057207">
    <property type="entry name" value="FBXL15_LRR"/>
</dbReference>
<evidence type="ECO:0000256" key="1">
    <source>
        <dbReference type="ARBA" id="ARBA00022786"/>
    </source>
</evidence>
<dbReference type="InterPro" id="IPR001611">
    <property type="entry name" value="Leu-rich_rpt"/>
</dbReference>
<protein>
    <submittedName>
        <fullName evidence="5">FBXL17</fullName>
    </submittedName>
</protein>
<feature type="region of interest" description="Disordered" evidence="2">
    <location>
        <begin position="97"/>
        <end position="171"/>
    </location>
</feature>
<feature type="region of interest" description="Disordered" evidence="2">
    <location>
        <begin position="1"/>
        <end position="83"/>
    </location>
</feature>
<dbReference type="GO" id="GO:0019005">
    <property type="term" value="C:SCF ubiquitin ligase complex"/>
    <property type="evidence" value="ECO:0007669"/>
    <property type="project" value="TreeGrafter"/>
</dbReference>
<dbReference type="InterPro" id="IPR006553">
    <property type="entry name" value="Leu-rich_rpt_Cys-con_subtyp"/>
</dbReference>
<dbReference type="EMBL" id="CACVKT020007264">
    <property type="protein sequence ID" value="CAC5406637.1"/>
    <property type="molecule type" value="Genomic_DNA"/>
</dbReference>
<feature type="compositionally biased region" description="Basic and acidic residues" evidence="2">
    <location>
        <begin position="58"/>
        <end position="70"/>
    </location>
</feature>
<feature type="domain" description="F-box" evidence="3">
    <location>
        <begin position="262"/>
        <end position="309"/>
    </location>
</feature>
<evidence type="ECO:0000313" key="6">
    <source>
        <dbReference type="Proteomes" id="UP000507470"/>
    </source>
</evidence>
<dbReference type="Pfam" id="PF13516">
    <property type="entry name" value="LRR_6"/>
    <property type="match status" value="1"/>
</dbReference>
<dbReference type="Pfam" id="PF12937">
    <property type="entry name" value="F-box-like"/>
    <property type="match status" value="1"/>
</dbReference>
<proteinExistence type="predicted"/>
<evidence type="ECO:0000313" key="4">
    <source>
        <dbReference type="EMBL" id="CAC5406637.1"/>
    </source>
</evidence>
<feature type="compositionally biased region" description="Basic and acidic residues" evidence="2">
    <location>
        <begin position="7"/>
        <end position="20"/>
    </location>
</feature>
<evidence type="ECO:0000313" key="5">
    <source>
        <dbReference type="EMBL" id="CAC5406638.1"/>
    </source>
</evidence>
<dbReference type="SMART" id="SM00367">
    <property type="entry name" value="LRR_CC"/>
    <property type="match status" value="10"/>
</dbReference>
<dbReference type="PANTHER" id="PTHR13318">
    <property type="entry name" value="PARTNER OF PAIRED, ISOFORM B-RELATED"/>
    <property type="match status" value="1"/>
</dbReference>
<dbReference type="OrthoDB" id="550575at2759"/>
<dbReference type="InterPro" id="IPR032675">
    <property type="entry name" value="LRR_dom_sf"/>
</dbReference>
<keyword evidence="6" id="KW-1185">Reference proteome</keyword>
<dbReference type="SUPFAM" id="SSF81383">
    <property type="entry name" value="F-box domain"/>
    <property type="match status" value="1"/>
</dbReference>
<dbReference type="Pfam" id="PF25372">
    <property type="entry name" value="DUF7885"/>
    <property type="match status" value="1"/>
</dbReference>
<dbReference type="Proteomes" id="UP000507470">
    <property type="component" value="Unassembled WGS sequence"/>
</dbReference>
<dbReference type="SUPFAM" id="SSF52047">
    <property type="entry name" value="RNI-like"/>
    <property type="match status" value="1"/>
</dbReference>
<feature type="compositionally biased region" description="Low complexity" evidence="2">
    <location>
        <begin position="146"/>
        <end position="155"/>
    </location>
</feature>
<dbReference type="AlphaFoldDB" id="A0A6J8DG30"/>
<dbReference type="InterPro" id="IPR036047">
    <property type="entry name" value="F-box-like_dom_sf"/>
</dbReference>
<organism evidence="4 6">
    <name type="scientific">Mytilus coruscus</name>
    <name type="common">Sea mussel</name>
    <dbReference type="NCBI Taxonomy" id="42192"/>
    <lineage>
        <taxon>Eukaryota</taxon>
        <taxon>Metazoa</taxon>
        <taxon>Spiralia</taxon>
        <taxon>Lophotrochozoa</taxon>
        <taxon>Mollusca</taxon>
        <taxon>Bivalvia</taxon>
        <taxon>Autobranchia</taxon>
        <taxon>Pteriomorphia</taxon>
        <taxon>Mytilida</taxon>
        <taxon>Mytiloidea</taxon>
        <taxon>Mytilidae</taxon>
        <taxon>Mytilinae</taxon>
        <taxon>Mytilus</taxon>
    </lineage>
</organism>
<sequence length="697" mass="77612">MDSDSDQPCKKRCTERDKVQSESASDTADEGKVQVKGAATCAMGTDSNANSNTENEDRDSRNKEVDEHSRSSSRSGSEEAPMPSDILVDWVTSQNISSFTKPSQPCRDVESMPSCSHDTRFSRNKSPANIVVDDTGEVIPVENLNSSSSDSDSSDNQIDSARSDRSESTFKIQPSRHTEMTLTFGGTGSRSNMTHTVLLGDGYNSRQSVKYVFNFRSMSDSATQTDSLTRETAINTTEDQNGSPYFLLKGDDSSNSGYIEFQSSINRLPMNILLQIFKSLTMCELLCQASLVCKTWYNLCHDPDLWRSVDLSHQHKADDNVLSCLTSYSDRVTNINLEDTKVLTSHGISLVCVKCKHLQKLKLTRCFSVENDVLMMVGTSCKNLQCLYLDGCYRISDQWTCSVVFTHSWGVVKGDFMRGEIRGSKGGTPCKNLQCLYLDGCYRISDQWTCSVGEGCQQLKELVLSRCSQMTDVGISRIAENCHNLENIILDHCNKVTDQSVRMLAVNCPDLKTLSLANCNITDTGICSIYRMKKLEYLDISNLPGGSITAAIVSQLTRKCDNLECLNLSLNLTIDDRCIQEVVRYGQKITKLFCVNCSLSDEGLMGIASHGRNIEKLDLGWCKDITDRGIWAVTENCPALKYLGLIRCDSVSEKGVEAMVDKYPHIQFSTFFMESRKLIQKAIANGFKFMAETEQNK</sequence>
<name>A0A6J8DG30_MYTCO</name>
<dbReference type="SMART" id="SM00256">
    <property type="entry name" value="FBOX"/>
    <property type="match status" value="1"/>
</dbReference>
<keyword evidence="1" id="KW-0833">Ubl conjugation pathway</keyword>
<dbReference type="PROSITE" id="PS50181">
    <property type="entry name" value="FBOX"/>
    <property type="match status" value="1"/>
</dbReference>
<dbReference type="InterPro" id="IPR001810">
    <property type="entry name" value="F-box_dom"/>
</dbReference>
<dbReference type="Gene3D" id="3.80.10.10">
    <property type="entry name" value="Ribonuclease Inhibitor"/>
    <property type="match status" value="3"/>
</dbReference>
<dbReference type="EMBL" id="CACVKT020007264">
    <property type="protein sequence ID" value="CAC5406638.1"/>
    <property type="molecule type" value="Genomic_DNA"/>
</dbReference>
<evidence type="ECO:0000259" key="3">
    <source>
        <dbReference type="PROSITE" id="PS50181"/>
    </source>
</evidence>
<dbReference type="GO" id="GO:0031146">
    <property type="term" value="P:SCF-dependent proteasomal ubiquitin-dependent protein catabolic process"/>
    <property type="evidence" value="ECO:0007669"/>
    <property type="project" value="TreeGrafter"/>
</dbReference>
<accession>A0A6J8DG30</accession>
<evidence type="ECO:0000256" key="2">
    <source>
        <dbReference type="SAM" id="MobiDB-lite"/>
    </source>
</evidence>
<gene>
    <name evidence="4" type="ORF">MCOR_40191</name>
</gene>
<reference evidence="4 6" key="1">
    <citation type="submission" date="2020-06" db="EMBL/GenBank/DDBJ databases">
        <authorList>
            <person name="Li R."/>
            <person name="Bekaert M."/>
        </authorList>
    </citation>
    <scope>NUCLEOTIDE SEQUENCE [LARGE SCALE GENOMIC DNA]</scope>
    <source>
        <strain evidence="6">wild</strain>
        <strain evidence="4">Wild</strain>
    </source>
</reference>